<feature type="domain" description="PDZ" evidence="4">
    <location>
        <begin position="220"/>
        <end position="291"/>
    </location>
</feature>
<feature type="compositionally biased region" description="Polar residues" evidence="2">
    <location>
        <begin position="199"/>
        <end position="219"/>
    </location>
</feature>
<feature type="region of interest" description="Disordered" evidence="2">
    <location>
        <begin position="305"/>
        <end position="423"/>
    </location>
</feature>
<feature type="region of interest" description="Disordered" evidence="2">
    <location>
        <begin position="673"/>
        <end position="699"/>
    </location>
</feature>
<dbReference type="CDD" id="cd00201">
    <property type="entry name" value="WW"/>
    <property type="match status" value="1"/>
</dbReference>
<dbReference type="PROSITE" id="PS01159">
    <property type="entry name" value="WW_DOMAIN_1"/>
    <property type="match status" value="1"/>
</dbReference>
<dbReference type="SMART" id="SM00456">
    <property type="entry name" value="WW"/>
    <property type="match status" value="1"/>
</dbReference>
<accession>A0A6P4YBE3</accession>
<dbReference type="InterPro" id="IPR001202">
    <property type="entry name" value="WW_dom"/>
</dbReference>
<gene>
    <name evidence="6" type="primary">LOC109468005</name>
</gene>
<feature type="compositionally biased region" description="Low complexity" evidence="2">
    <location>
        <begin position="144"/>
        <end position="160"/>
    </location>
</feature>
<dbReference type="RefSeq" id="XP_019621768.1">
    <property type="nucleotide sequence ID" value="XM_019766209.1"/>
</dbReference>
<dbReference type="SUPFAM" id="SSF51045">
    <property type="entry name" value="WW domain"/>
    <property type="match status" value="1"/>
</dbReference>
<dbReference type="InterPro" id="IPR051342">
    <property type="entry name" value="PDZ_scaffold"/>
</dbReference>
<keyword evidence="1" id="KW-0175">Coiled coil</keyword>
<feature type="compositionally biased region" description="Low complexity" evidence="2">
    <location>
        <begin position="171"/>
        <end position="182"/>
    </location>
</feature>
<evidence type="ECO:0000259" key="4">
    <source>
        <dbReference type="PROSITE" id="PS50106"/>
    </source>
</evidence>
<feature type="compositionally biased region" description="Basic residues" evidence="2">
    <location>
        <begin position="371"/>
        <end position="380"/>
    </location>
</feature>
<dbReference type="SUPFAM" id="SSF50156">
    <property type="entry name" value="PDZ domain-like"/>
    <property type="match status" value="2"/>
</dbReference>
<organism evidence="5 6">
    <name type="scientific">Branchiostoma belcheri</name>
    <name type="common">Amphioxus</name>
    <dbReference type="NCBI Taxonomy" id="7741"/>
    <lineage>
        <taxon>Eukaryota</taxon>
        <taxon>Metazoa</taxon>
        <taxon>Chordata</taxon>
        <taxon>Cephalochordata</taxon>
        <taxon>Leptocardii</taxon>
        <taxon>Amphioxiformes</taxon>
        <taxon>Branchiostomatidae</taxon>
        <taxon>Branchiostoma</taxon>
    </lineage>
</organism>
<feature type="compositionally biased region" description="Low complexity" evidence="2">
    <location>
        <begin position="1"/>
        <end position="28"/>
    </location>
</feature>
<keyword evidence="5" id="KW-1185">Reference proteome</keyword>
<dbReference type="SMART" id="SM00228">
    <property type="entry name" value="PDZ"/>
    <property type="match status" value="2"/>
</dbReference>
<feature type="region of interest" description="Disordered" evidence="2">
    <location>
        <begin position="1"/>
        <end position="37"/>
    </location>
</feature>
<dbReference type="Pfam" id="PF00397">
    <property type="entry name" value="WW"/>
    <property type="match status" value="1"/>
</dbReference>
<feature type="domain" description="WW" evidence="3">
    <location>
        <begin position="724"/>
        <end position="757"/>
    </location>
</feature>
<dbReference type="OrthoDB" id="6022242at2759"/>
<dbReference type="CDD" id="cd06692">
    <property type="entry name" value="PDZ1_GgSTXBP4-like"/>
    <property type="match status" value="1"/>
</dbReference>
<feature type="compositionally biased region" description="Polar residues" evidence="2">
    <location>
        <begin position="396"/>
        <end position="410"/>
    </location>
</feature>
<dbReference type="InterPro" id="IPR036034">
    <property type="entry name" value="PDZ_sf"/>
</dbReference>
<feature type="coiled-coil region" evidence="1">
    <location>
        <begin position="525"/>
        <end position="615"/>
    </location>
</feature>
<dbReference type="PANTHER" id="PTHR19964">
    <property type="entry name" value="MULTIPLE PDZ DOMAIN PROTEIN"/>
    <property type="match status" value="1"/>
</dbReference>
<dbReference type="Proteomes" id="UP000515135">
    <property type="component" value="Unplaced"/>
</dbReference>
<protein>
    <submittedName>
        <fullName evidence="6">Syntaxin-binding protein 4-like</fullName>
    </submittedName>
</protein>
<dbReference type="Gene3D" id="2.20.70.10">
    <property type="match status" value="1"/>
</dbReference>
<dbReference type="AlphaFoldDB" id="A0A6P4YBE3"/>
<dbReference type="PANTHER" id="PTHR19964:SF94">
    <property type="entry name" value="SYNTAXIN-BINDING PROTEIN 4-LIKE"/>
    <property type="match status" value="1"/>
</dbReference>
<reference evidence="6" key="1">
    <citation type="submission" date="2025-08" db="UniProtKB">
        <authorList>
            <consortium name="RefSeq"/>
        </authorList>
    </citation>
    <scope>IDENTIFICATION</scope>
    <source>
        <tissue evidence="6">Gonad</tissue>
    </source>
</reference>
<dbReference type="PROSITE" id="PS50020">
    <property type="entry name" value="WW_DOMAIN_2"/>
    <property type="match status" value="1"/>
</dbReference>
<feature type="compositionally biased region" description="Polar residues" evidence="2">
    <location>
        <begin position="161"/>
        <end position="170"/>
    </location>
</feature>
<name>A0A6P4YBE3_BRABE</name>
<evidence type="ECO:0000256" key="1">
    <source>
        <dbReference type="SAM" id="Coils"/>
    </source>
</evidence>
<evidence type="ECO:0000313" key="6">
    <source>
        <dbReference type="RefSeq" id="XP_019621768.1"/>
    </source>
</evidence>
<dbReference type="FunFam" id="2.20.70.10:FF:000034">
    <property type="entry name" value="syntaxin-binding protein 4 isoform X1"/>
    <property type="match status" value="1"/>
</dbReference>
<evidence type="ECO:0000313" key="5">
    <source>
        <dbReference type="Proteomes" id="UP000515135"/>
    </source>
</evidence>
<proteinExistence type="predicted"/>
<feature type="region of interest" description="Disordered" evidence="2">
    <location>
        <begin position="144"/>
        <end position="219"/>
    </location>
</feature>
<dbReference type="Gene3D" id="2.30.42.10">
    <property type="match status" value="2"/>
</dbReference>
<dbReference type="CDD" id="cd06698">
    <property type="entry name" value="PDZ1_hSTXBP4-PDZ2_GgSTXBP4-like"/>
    <property type="match status" value="1"/>
</dbReference>
<dbReference type="KEGG" id="bbel:109468005"/>
<evidence type="ECO:0000256" key="2">
    <source>
        <dbReference type="SAM" id="MobiDB-lite"/>
    </source>
</evidence>
<feature type="domain" description="PDZ" evidence="4">
    <location>
        <begin position="41"/>
        <end position="127"/>
    </location>
</feature>
<dbReference type="InterPro" id="IPR036020">
    <property type="entry name" value="WW_dom_sf"/>
</dbReference>
<dbReference type="PROSITE" id="PS50106">
    <property type="entry name" value="PDZ"/>
    <property type="match status" value="2"/>
</dbReference>
<evidence type="ECO:0000259" key="3">
    <source>
        <dbReference type="PROSITE" id="PS50020"/>
    </source>
</evidence>
<dbReference type="GeneID" id="109468005"/>
<sequence>MATSTITMTEETTDALTSGEGSLPFSGSRSDDSSPRRNSFKVAFNNCHNGLGIKIAGGRSARTGEERGVFVKKVLLGGLAAQEGQLQEGDQILEVNGQTLQGATNERAVSILRNASATDSVELTVARDDVAREEFLAVCESQSNYSYSSGSSGDRPSTVSNSSMYSTGQRPMSPMSSGSSVQPSPPFMKNIGKSHRPRVQNNRHSPLQNGGAQGPPNSSDVQVITIAKSSGLGISVEGGTNRPEGPLVYVTEILQGGDCYRDGQLQPGDQLVAINGESLVGITHEEARSIITRVKLRPSKTVELAFSRGGQSPPHSAYMDSLPGSADTTPPKSSHDSTGSYITPPQDIQRSGGLTYPHLQPNAFSTPQAANHRHNGHSSRHYSGSPHTEISPVLPTPNSTSPQSAGSRVNRTGGPIRDPRRLSLDPHTRLKVDKLETALKYLGLKTTEGQQRLLRSRLRPDNTGSVSYGEFVSVAKEVYKLELEEKGISLGSMLYAGPDLSSFVEPPVYRLPTVESRPNISQPELDRIRQERDNALKEVQRLKDLLQDKERACSRAEEELLRVRREAQGAIHESRSLRLKVHLAEEAHRAARSMEQDYEEVIRLLEQEIADLKLQQAAPKSAENSEEMKKRITVLDCQLKKSDSGKKTYEVATEKLLKFAELVHEVLTDQSQGAALGRSRRGESAVGTRPPGYLARHGKGTTNANLAAEAKDVVKAVKSIVEVEPLPYGWEEAYTEDGAKYYINHVTQTTSWIHPVSGVQHMPGIQEGLELPETDT</sequence>
<dbReference type="Pfam" id="PF00595">
    <property type="entry name" value="PDZ"/>
    <property type="match status" value="2"/>
</dbReference>
<dbReference type="InterPro" id="IPR001478">
    <property type="entry name" value="PDZ"/>
</dbReference>
<feature type="compositionally biased region" description="Polar residues" evidence="2">
    <location>
        <begin position="326"/>
        <end position="349"/>
    </location>
</feature>